<gene>
    <name evidence="1" type="ORF">NKE59_03635</name>
</gene>
<dbReference type="RefSeq" id="WP_353439620.1">
    <property type="nucleotide sequence ID" value="NZ_CP099959.1"/>
</dbReference>
<dbReference type="EMBL" id="CP099959">
    <property type="protein sequence ID" value="XCC58393.1"/>
    <property type="molecule type" value="Genomic_DNA"/>
</dbReference>
<name>A0AAU8A4Q1_9BURK</name>
<evidence type="ECO:0000313" key="1">
    <source>
        <dbReference type="EMBL" id="XCC58393.1"/>
    </source>
</evidence>
<reference evidence="1" key="1">
    <citation type="submission" date="2022-06" db="EMBL/GenBank/DDBJ databases">
        <title>New Polynucleobacter species.</title>
        <authorList>
            <person name="Hahn M.W."/>
        </authorList>
    </citation>
    <scope>NUCLEOTIDE SEQUENCE</scope>
    <source>
        <strain evidence="1">UK-FUSCHL-C3</strain>
    </source>
</reference>
<dbReference type="AlphaFoldDB" id="A0AAU8A4Q1"/>
<accession>A0AAU8A4Q1</accession>
<organism evidence="1">
    <name type="scientific">Polynucleobacter sp. UK-FUSCHL-C3</name>
    <dbReference type="NCBI Taxonomy" id="2955208"/>
    <lineage>
        <taxon>Bacteria</taxon>
        <taxon>Pseudomonadati</taxon>
        <taxon>Pseudomonadota</taxon>
        <taxon>Betaproteobacteria</taxon>
        <taxon>Burkholderiales</taxon>
        <taxon>Burkholderiaceae</taxon>
        <taxon>Polynucleobacter</taxon>
    </lineage>
</organism>
<sequence>MQVNSEPPRLSNRLQGQGDGTMLIDSPIDGPCSIFGPGLVYLRAELGLVREFKLMVFSRELNLILFLDSLDRLALNKQYQKDNAAFFYPVSIPRISSQLGYAVTKTGYGFQEEIFYGGRPNEN</sequence>
<protein>
    <submittedName>
        <fullName evidence="1">Uncharacterized protein</fullName>
    </submittedName>
</protein>
<proteinExistence type="predicted"/>